<dbReference type="InterPro" id="IPR037465">
    <property type="entry name" value="YlxR"/>
</dbReference>
<evidence type="ECO:0000259" key="2">
    <source>
        <dbReference type="Pfam" id="PF04296"/>
    </source>
</evidence>
<dbReference type="Proteomes" id="UP000182652">
    <property type="component" value="Unassembled WGS sequence"/>
</dbReference>
<name>A0A1H4RRI7_9MICC</name>
<dbReference type="Gene3D" id="3.30.1230.10">
    <property type="entry name" value="YlxR-like"/>
    <property type="match status" value="1"/>
</dbReference>
<evidence type="ECO:0000313" key="3">
    <source>
        <dbReference type="EMBL" id="SEC34500.1"/>
    </source>
</evidence>
<keyword evidence="4" id="KW-1185">Reference proteome</keyword>
<dbReference type="EMBL" id="FNSN01000003">
    <property type="protein sequence ID" value="SEC34500.1"/>
    <property type="molecule type" value="Genomic_DNA"/>
</dbReference>
<dbReference type="PANTHER" id="PTHR34215">
    <property type="entry name" value="BLL0784 PROTEIN"/>
    <property type="match status" value="1"/>
</dbReference>
<dbReference type="STRING" id="156980.SAMN04489745_2632"/>
<dbReference type="PANTHER" id="PTHR34215:SF1">
    <property type="entry name" value="YLXR DOMAIN-CONTAINING PROTEIN"/>
    <property type="match status" value="1"/>
</dbReference>
<dbReference type="Pfam" id="PF04296">
    <property type="entry name" value="YlxR"/>
    <property type="match status" value="1"/>
</dbReference>
<feature type="compositionally biased region" description="Polar residues" evidence="1">
    <location>
        <begin position="97"/>
        <end position="112"/>
    </location>
</feature>
<sequence>MAAPTSAPLRTCVGCRRRETQDQLIRLATVTSDAGENLVVVDARRRVGGRGAWLHPTTECLALAQRKRAFARAFRSAVVSDGLEEKLAPHSVPTGAETPQGTTVLSESGSEI</sequence>
<dbReference type="InterPro" id="IPR035931">
    <property type="entry name" value="YlxR-like_sf"/>
</dbReference>
<dbReference type="InterPro" id="IPR007393">
    <property type="entry name" value="YlxR_dom"/>
</dbReference>
<dbReference type="RefSeq" id="WP_074784297.1">
    <property type="nucleotide sequence ID" value="NZ_FNSN01000003.1"/>
</dbReference>
<proteinExistence type="predicted"/>
<accession>A0A1H4RRI7</accession>
<gene>
    <name evidence="3" type="ORF">SAMN04489745_2632</name>
</gene>
<dbReference type="AlphaFoldDB" id="A0A1H4RRI7"/>
<reference evidence="3 4" key="1">
    <citation type="submission" date="2016-10" db="EMBL/GenBank/DDBJ databases">
        <authorList>
            <person name="de Groot N.N."/>
        </authorList>
    </citation>
    <scope>NUCLEOTIDE SEQUENCE [LARGE SCALE GENOMIC DNA]</scope>
    <source>
        <strain evidence="3 4">DSM 10495</strain>
    </source>
</reference>
<feature type="domain" description="YlxR" evidence="2">
    <location>
        <begin position="10"/>
        <end position="87"/>
    </location>
</feature>
<evidence type="ECO:0000313" key="4">
    <source>
        <dbReference type="Proteomes" id="UP000182652"/>
    </source>
</evidence>
<evidence type="ECO:0000256" key="1">
    <source>
        <dbReference type="SAM" id="MobiDB-lite"/>
    </source>
</evidence>
<protein>
    <recommendedName>
        <fullName evidence="2">YlxR domain-containing protein</fullName>
    </recommendedName>
</protein>
<feature type="region of interest" description="Disordered" evidence="1">
    <location>
        <begin position="86"/>
        <end position="112"/>
    </location>
</feature>
<organism evidence="3 4">
    <name type="scientific">Arthrobacter woluwensis</name>
    <dbReference type="NCBI Taxonomy" id="156980"/>
    <lineage>
        <taxon>Bacteria</taxon>
        <taxon>Bacillati</taxon>
        <taxon>Actinomycetota</taxon>
        <taxon>Actinomycetes</taxon>
        <taxon>Micrococcales</taxon>
        <taxon>Micrococcaceae</taxon>
        <taxon>Arthrobacter</taxon>
    </lineage>
</organism>
<dbReference type="SUPFAM" id="SSF64376">
    <property type="entry name" value="YlxR-like"/>
    <property type="match status" value="1"/>
</dbReference>